<dbReference type="OrthoDB" id="69269at2759"/>
<dbReference type="Proteomes" id="UP000494165">
    <property type="component" value="Unassembled WGS sequence"/>
</dbReference>
<feature type="region of interest" description="Disordered" evidence="2">
    <location>
        <begin position="603"/>
        <end position="626"/>
    </location>
</feature>
<evidence type="ECO:0000313" key="4">
    <source>
        <dbReference type="EMBL" id="CAB3360157.1"/>
    </source>
</evidence>
<protein>
    <recommendedName>
        <fullName evidence="3">DDHD domain-containing protein</fullName>
    </recommendedName>
</protein>
<dbReference type="PANTHER" id="PTHR23509">
    <property type="entry name" value="PA-PL1 PHOSPHOLIPASE FAMILY"/>
    <property type="match status" value="1"/>
</dbReference>
<comment type="similarity">
    <text evidence="1">Belongs to the PA-PLA1 family.</text>
</comment>
<dbReference type="AlphaFoldDB" id="A0A8S1BWP3"/>
<reference evidence="4 5" key="1">
    <citation type="submission" date="2020-04" db="EMBL/GenBank/DDBJ databases">
        <authorList>
            <person name="Alioto T."/>
            <person name="Alioto T."/>
            <person name="Gomez Garrido J."/>
        </authorList>
    </citation>
    <scope>NUCLEOTIDE SEQUENCE [LARGE SCALE GENOMIC DNA]</scope>
</reference>
<dbReference type="InterPro" id="IPR004177">
    <property type="entry name" value="DDHD_dom"/>
</dbReference>
<evidence type="ECO:0000256" key="1">
    <source>
        <dbReference type="ARBA" id="ARBA00038464"/>
    </source>
</evidence>
<dbReference type="Pfam" id="PF02862">
    <property type="entry name" value="DDHD"/>
    <property type="match status" value="1"/>
</dbReference>
<name>A0A8S1BWP3_9INSE</name>
<dbReference type="InterPro" id="IPR058055">
    <property type="entry name" value="PA-PLA1"/>
</dbReference>
<organism evidence="4 5">
    <name type="scientific">Cloeon dipterum</name>
    <dbReference type="NCBI Taxonomy" id="197152"/>
    <lineage>
        <taxon>Eukaryota</taxon>
        <taxon>Metazoa</taxon>
        <taxon>Ecdysozoa</taxon>
        <taxon>Arthropoda</taxon>
        <taxon>Hexapoda</taxon>
        <taxon>Insecta</taxon>
        <taxon>Pterygota</taxon>
        <taxon>Palaeoptera</taxon>
        <taxon>Ephemeroptera</taxon>
        <taxon>Pisciforma</taxon>
        <taxon>Baetidae</taxon>
        <taxon>Cloeon</taxon>
    </lineage>
</organism>
<dbReference type="GO" id="GO:0005737">
    <property type="term" value="C:cytoplasm"/>
    <property type="evidence" value="ECO:0007669"/>
    <property type="project" value="TreeGrafter"/>
</dbReference>
<feature type="domain" description="DDHD" evidence="3">
    <location>
        <begin position="457"/>
        <end position="675"/>
    </location>
</feature>
<evidence type="ECO:0000256" key="2">
    <source>
        <dbReference type="SAM" id="MobiDB-lite"/>
    </source>
</evidence>
<dbReference type="SMART" id="SM01127">
    <property type="entry name" value="DDHD"/>
    <property type="match status" value="1"/>
</dbReference>
<sequence length="701" mass="80482">MDFPTPGDSADLGYSLNEDRFNGSSVSGAEYILEEQVHQMSLEPLEPNSASYDCHQDQQQFAAEEYEYWNQDSVIGELTAEEIRWFYKSDTDKRWTEFNGYDSHHIEFLYRQYNQEWHQVYNEQQSNGGEGVGVKIPKHQIVVRGGMYEVDVHSWKGYSIFWPGEEFQVTRGTWFYGTTWQPVEYPPCETIEHMHLQLFCGQRLSDYADSGLSQKEVWHTEQLPEFHVDWHSPKDVFLHNETAPSKLMRSVTQKLGFQKPTGCRLMRGYKTPALATDSADRITDITHLVFVIHGIGQKMDIGRIIKNSNSFRDCVTWLQNKYFPNSTDRPEFFPVEWRTSLKLDGDLVSAITPLHLEKLRSLLNASAMDIMYYTSPLFGQEIQAGLCVELNRLYSMFLERYPNFKENGGKCSVVAHSLGCVILYDIVTGWLPNDPMACLQKANSSEGREEMLKKSGLLFEIENMFCLGSPLSVFLALRWKDPHEPENHDKVLPPKLCKRLYNVFHPADPVAYRLEPLLVKAYKTIAPLTLQSYNASAKMPYDLMPLEPIQTESIYLRKMASAGDYSERDEATPEPVNSSIPSPPTPSRDRWSLWSLMRGGRRSVQAEGSHEPIVKEGSGSPTHHHENALRGLEHRLDFVLRENQLATSYFAALTSHTAYWENYDVAFFILTRMFPQLEQEAQLPTSFVDGYEPESPPEFCG</sequence>
<accession>A0A8S1BWP3</accession>
<dbReference type="GO" id="GO:0046872">
    <property type="term" value="F:metal ion binding"/>
    <property type="evidence" value="ECO:0007669"/>
    <property type="project" value="InterPro"/>
</dbReference>
<comment type="caution">
    <text evidence="4">The sequence shown here is derived from an EMBL/GenBank/DDBJ whole genome shotgun (WGS) entry which is preliminary data.</text>
</comment>
<dbReference type="PANTHER" id="PTHR23509:SF48">
    <property type="entry name" value="INTRACELLULAR PHOSPHOLIPASE A1"/>
    <property type="match status" value="1"/>
</dbReference>
<gene>
    <name evidence="4" type="ORF">CLODIP_2_CD07809</name>
</gene>
<proteinExistence type="inferred from homology"/>
<dbReference type="GO" id="GO:0004620">
    <property type="term" value="F:phospholipase activity"/>
    <property type="evidence" value="ECO:0007669"/>
    <property type="project" value="TreeGrafter"/>
</dbReference>
<keyword evidence="5" id="KW-1185">Reference proteome</keyword>
<dbReference type="EMBL" id="CADEPI010000002">
    <property type="protein sequence ID" value="CAB3360157.1"/>
    <property type="molecule type" value="Genomic_DNA"/>
</dbReference>
<evidence type="ECO:0000313" key="5">
    <source>
        <dbReference type="Proteomes" id="UP000494165"/>
    </source>
</evidence>
<feature type="region of interest" description="Disordered" evidence="2">
    <location>
        <begin position="565"/>
        <end position="589"/>
    </location>
</feature>
<dbReference type="PROSITE" id="PS51043">
    <property type="entry name" value="DDHD"/>
    <property type="match status" value="1"/>
</dbReference>
<evidence type="ECO:0000259" key="3">
    <source>
        <dbReference type="PROSITE" id="PS51043"/>
    </source>
</evidence>